<organism evidence="1 2">
    <name type="scientific">Exophiala bonariae</name>
    <dbReference type="NCBI Taxonomy" id="1690606"/>
    <lineage>
        <taxon>Eukaryota</taxon>
        <taxon>Fungi</taxon>
        <taxon>Dikarya</taxon>
        <taxon>Ascomycota</taxon>
        <taxon>Pezizomycotina</taxon>
        <taxon>Eurotiomycetes</taxon>
        <taxon>Chaetothyriomycetidae</taxon>
        <taxon>Chaetothyriales</taxon>
        <taxon>Herpotrichiellaceae</taxon>
        <taxon>Exophiala</taxon>
    </lineage>
</organism>
<dbReference type="EMBL" id="JAVRRD010000032">
    <property type="protein sequence ID" value="KAK5046057.1"/>
    <property type="molecule type" value="Genomic_DNA"/>
</dbReference>
<sequence length="301" mass="33272">MVNTLEILKRVIPADSLRLGSLVLDIEDPLARRFEVAGWTPKAVQSVLQNYSQASSRGGGTGLDVFLTDLFSAGGKMDKSLSVDLSCSVMTSNQLDDTRTCFEALFGRAEVRKWVQDCVEEEGPFGFKLYLVVGIHTVKDVTITVSTGSSWNANTSVTVPVTAIIGDPLAVFGSPLASPGISITRDAKKSDSQSFNVDDMIYAVRYRRIKMRWFRSKQVEKDFFLDKKTRWRTVEGTRGGRGAEDEPRVDILDVDLCDGLVNSEDDEEQGDGDKIKFIDADGNEYHHRLQQEGATTGTSRD</sequence>
<evidence type="ECO:0000313" key="1">
    <source>
        <dbReference type="EMBL" id="KAK5046057.1"/>
    </source>
</evidence>
<comment type="caution">
    <text evidence="1">The sequence shown here is derived from an EMBL/GenBank/DDBJ whole genome shotgun (WGS) entry which is preliminary data.</text>
</comment>
<reference evidence="1 2" key="1">
    <citation type="submission" date="2023-08" db="EMBL/GenBank/DDBJ databases">
        <title>Black Yeasts Isolated from many extreme environments.</title>
        <authorList>
            <person name="Coleine C."/>
            <person name="Stajich J.E."/>
            <person name="Selbmann L."/>
        </authorList>
    </citation>
    <scope>NUCLEOTIDE SEQUENCE [LARGE SCALE GENOMIC DNA]</scope>
    <source>
        <strain evidence="1 2">CCFEE 5792</strain>
    </source>
</reference>
<dbReference type="Proteomes" id="UP001358417">
    <property type="component" value="Unassembled WGS sequence"/>
</dbReference>
<gene>
    <name evidence="1" type="ORF">LTR84_008514</name>
</gene>
<dbReference type="RefSeq" id="XP_064701656.1">
    <property type="nucleotide sequence ID" value="XM_064852059.1"/>
</dbReference>
<dbReference type="GeneID" id="89976677"/>
<name>A0AAV9MZ82_9EURO</name>
<protein>
    <submittedName>
        <fullName evidence="1">Uncharacterized protein</fullName>
    </submittedName>
</protein>
<keyword evidence="2" id="KW-1185">Reference proteome</keyword>
<evidence type="ECO:0000313" key="2">
    <source>
        <dbReference type="Proteomes" id="UP001358417"/>
    </source>
</evidence>
<accession>A0AAV9MZ82</accession>
<proteinExistence type="predicted"/>
<dbReference type="AlphaFoldDB" id="A0AAV9MZ82"/>